<dbReference type="SUPFAM" id="SSF52317">
    <property type="entry name" value="Class I glutamine amidotransferase-like"/>
    <property type="match status" value="1"/>
</dbReference>
<dbReference type="Pfam" id="PF06283">
    <property type="entry name" value="ThuA"/>
    <property type="match status" value="1"/>
</dbReference>
<feature type="domain" description="ThuA-like" evidence="1">
    <location>
        <begin position="7"/>
        <end position="216"/>
    </location>
</feature>
<reference evidence="2 3" key="1">
    <citation type="journal article" date="2019" name="Int. J. Syst. Evol. Microbiol.">
        <title>The Global Catalogue of Microorganisms (GCM) 10K type strain sequencing project: providing services to taxonomists for standard genome sequencing and annotation.</title>
        <authorList>
            <consortium name="The Broad Institute Genomics Platform"/>
            <consortium name="The Broad Institute Genome Sequencing Center for Infectious Disease"/>
            <person name="Wu L."/>
            <person name="Ma J."/>
        </authorList>
    </citation>
    <scope>NUCLEOTIDE SEQUENCE [LARGE SCALE GENOMIC DNA]</scope>
    <source>
        <strain evidence="2 3">JCM 13244</strain>
    </source>
</reference>
<evidence type="ECO:0000313" key="3">
    <source>
        <dbReference type="Proteomes" id="UP001499947"/>
    </source>
</evidence>
<evidence type="ECO:0000259" key="1">
    <source>
        <dbReference type="Pfam" id="PF06283"/>
    </source>
</evidence>
<comment type="caution">
    <text evidence="2">The sequence shown here is derived from an EMBL/GenBank/DDBJ whole genome shotgun (WGS) entry which is preliminary data.</text>
</comment>
<proteinExistence type="predicted"/>
<dbReference type="PANTHER" id="PTHR40469:SF2">
    <property type="entry name" value="GALACTOSE-BINDING DOMAIN-LIKE SUPERFAMILY PROTEIN"/>
    <property type="match status" value="1"/>
</dbReference>
<keyword evidence="3" id="KW-1185">Reference proteome</keyword>
<protein>
    <submittedName>
        <fullName evidence="2">ThuA domain-containing protein</fullName>
    </submittedName>
</protein>
<accession>A0ABN2JML2</accession>
<dbReference type="Proteomes" id="UP001499947">
    <property type="component" value="Unassembled WGS sequence"/>
</dbReference>
<dbReference type="EMBL" id="BAAALR010000163">
    <property type="protein sequence ID" value="GAA1732723.1"/>
    <property type="molecule type" value="Genomic_DNA"/>
</dbReference>
<organism evidence="2 3">
    <name type="scientific">Streptomyces yatensis</name>
    <dbReference type="NCBI Taxonomy" id="155177"/>
    <lineage>
        <taxon>Bacteria</taxon>
        <taxon>Bacillati</taxon>
        <taxon>Actinomycetota</taxon>
        <taxon>Actinomycetes</taxon>
        <taxon>Kitasatosporales</taxon>
        <taxon>Streptomycetaceae</taxon>
        <taxon>Streptomyces</taxon>
        <taxon>Streptomyces violaceusniger group</taxon>
    </lineage>
</organism>
<dbReference type="Gene3D" id="3.40.50.880">
    <property type="match status" value="1"/>
</dbReference>
<dbReference type="InterPro" id="IPR029062">
    <property type="entry name" value="Class_I_gatase-like"/>
</dbReference>
<dbReference type="RefSeq" id="WP_211122459.1">
    <property type="nucleotide sequence ID" value="NZ_BAAALR010000163.1"/>
</dbReference>
<dbReference type="PANTHER" id="PTHR40469">
    <property type="entry name" value="SECRETED GLYCOSYL HYDROLASE"/>
    <property type="match status" value="1"/>
</dbReference>
<sequence length="218" mass="24312">MTTDTRRALVVRGGWDGHHPVTISDSFVPYLKDHGFTVETAEDLAVYDDPERLTTTDLIVQCWTMGSITREQSANLAAAVRAGTGLAGWHGGIVDCFHDHGYHLLTGGTFVMHPPGYLDHGYEIAPERADHPIVAGLDDFTLHSEQYWVLTDPHIDVLATTSFPPDEFHDRPAVMPAVWTRTWGRGRVFVSTIGHKPDDFEVPEVRTLTERGLLWASR</sequence>
<evidence type="ECO:0000313" key="2">
    <source>
        <dbReference type="EMBL" id="GAA1732723.1"/>
    </source>
</evidence>
<name>A0ABN2JML2_9ACTN</name>
<gene>
    <name evidence="2" type="ORF">GCM10009680_86520</name>
</gene>
<dbReference type="InterPro" id="IPR029010">
    <property type="entry name" value="ThuA-like"/>
</dbReference>